<dbReference type="OrthoDB" id="10265310at2759"/>
<dbReference type="Proteomes" id="UP000281553">
    <property type="component" value="Unassembled WGS sequence"/>
</dbReference>
<keyword evidence="3" id="KW-1185">Reference proteome</keyword>
<evidence type="ECO:0000313" key="3">
    <source>
        <dbReference type="Proteomes" id="UP000281553"/>
    </source>
</evidence>
<dbReference type="PANTHER" id="PTHR11215:SF1">
    <property type="entry name" value="MYG1 EXONUCLEASE"/>
    <property type="match status" value="1"/>
</dbReference>
<protein>
    <submittedName>
        <fullName evidence="2">Uncharacterized protein</fullName>
    </submittedName>
</protein>
<dbReference type="AlphaFoldDB" id="A0A3P7MJX8"/>
<comment type="similarity">
    <text evidence="1">Belongs to the MYG1 family.</text>
</comment>
<dbReference type="PANTHER" id="PTHR11215">
    <property type="entry name" value="METAL DEPENDENT HYDROLASE - RELATED"/>
    <property type="match status" value="1"/>
</dbReference>
<sequence>MAQKAIGTHNAIFHCDEVLAIAMFKQLPEYKNADIIRTRDNKELATCNIVVDVGSVFDAASNRFDHHQPSFKLTIKDFHPKLEPSVKLSSAGLIYAHFGKRVITEIAGKLNSDEDLEAVFKRALALVSDELVANVRRLVDEWLPARTIVKGALKSRFSVHPSGMIVKMTSPGCPWMEHIYDLEKEEMDITQTAGPLPFSGRPVFIFRPGTRASGVTAISLSEDQPYLRR</sequence>
<gene>
    <name evidence="2" type="ORF">DILT_LOCUS14290</name>
</gene>
<name>A0A3P7MJX8_DIBLA</name>
<proteinExistence type="inferred from homology"/>
<accession>A0A3P7MJX8</accession>
<organism evidence="2 3">
    <name type="scientific">Dibothriocephalus latus</name>
    <name type="common">Fish tapeworm</name>
    <name type="synonym">Diphyllobothrium latum</name>
    <dbReference type="NCBI Taxonomy" id="60516"/>
    <lineage>
        <taxon>Eukaryota</taxon>
        <taxon>Metazoa</taxon>
        <taxon>Spiralia</taxon>
        <taxon>Lophotrochozoa</taxon>
        <taxon>Platyhelminthes</taxon>
        <taxon>Cestoda</taxon>
        <taxon>Eucestoda</taxon>
        <taxon>Diphyllobothriidea</taxon>
        <taxon>Diphyllobothriidae</taxon>
        <taxon>Dibothriocephalus</taxon>
    </lineage>
</organism>
<dbReference type="GO" id="GO:0005634">
    <property type="term" value="C:nucleus"/>
    <property type="evidence" value="ECO:0007669"/>
    <property type="project" value="TreeGrafter"/>
</dbReference>
<dbReference type="EMBL" id="UYRU01073594">
    <property type="protein sequence ID" value="VDN23627.1"/>
    <property type="molecule type" value="Genomic_DNA"/>
</dbReference>
<reference evidence="2 3" key="1">
    <citation type="submission" date="2018-11" db="EMBL/GenBank/DDBJ databases">
        <authorList>
            <consortium name="Pathogen Informatics"/>
        </authorList>
    </citation>
    <scope>NUCLEOTIDE SEQUENCE [LARGE SCALE GENOMIC DNA]</scope>
</reference>
<dbReference type="GO" id="GO:0005737">
    <property type="term" value="C:cytoplasm"/>
    <property type="evidence" value="ECO:0007669"/>
    <property type="project" value="TreeGrafter"/>
</dbReference>
<dbReference type="Pfam" id="PF03690">
    <property type="entry name" value="MYG1_exonuc"/>
    <property type="match status" value="1"/>
</dbReference>
<evidence type="ECO:0000313" key="2">
    <source>
        <dbReference type="EMBL" id="VDN23627.1"/>
    </source>
</evidence>
<dbReference type="InterPro" id="IPR003226">
    <property type="entry name" value="MYG1_exonuclease"/>
</dbReference>
<evidence type="ECO:0000256" key="1">
    <source>
        <dbReference type="ARBA" id="ARBA00010105"/>
    </source>
</evidence>